<protein>
    <submittedName>
        <fullName evidence="1">Uncharacterized protein</fullName>
    </submittedName>
</protein>
<accession>A0A2R6Y373</accession>
<dbReference type="AlphaFoldDB" id="A0A2R6Y373"/>
<reference evidence="2" key="1">
    <citation type="journal article" date="2018" name="Sci. Rep.">
        <title>Lignite coal burning seam in the remote Altai Mountains harbors a hydrogen-driven thermophilic microbial community.</title>
        <authorList>
            <person name="Kadnikov V.V."/>
            <person name="Mardanov A.V."/>
            <person name="Ivasenko D.A."/>
            <person name="Antsiferov D.V."/>
            <person name="Beletsky A.V."/>
            <person name="Karnachuk O.V."/>
            <person name="Ravin N.V."/>
        </authorList>
    </citation>
    <scope>NUCLEOTIDE SEQUENCE [LARGE SCALE GENOMIC DNA]</scope>
</reference>
<name>A0A2R6Y373_9BACL</name>
<organism evidence="1 2">
    <name type="scientific">Candidatus Carbonibacillus altaicus</name>
    <dbReference type="NCBI Taxonomy" id="2163959"/>
    <lineage>
        <taxon>Bacteria</taxon>
        <taxon>Bacillati</taxon>
        <taxon>Bacillota</taxon>
        <taxon>Bacilli</taxon>
        <taxon>Bacillales</taxon>
        <taxon>Candidatus Carbonibacillus</taxon>
    </lineage>
</organism>
<comment type="caution">
    <text evidence="1">The sequence shown here is derived from an EMBL/GenBank/DDBJ whole genome shotgun (WGS) entry which is preliminary data.</text>
</comment>
<sequence>MMYKIYIHGDAKEKAMIKKGQVKLWNNTAFSRRPFFGADGIVFIL</sequence>
<proteinExistence type="predicted"/>
<gene>
    <name evidence="1" type="ORF">BSOLF_2169</name>
</gene>
<dbReference type="EMBL" id="PEBX01000012">
    <property type="protein sequence ID" value="PTQ57137.1"/>
    <property type="molecule type" value="Genomic_DNA"/>
</dbReference>
<evidence type="ECO:0000313" key="1">
    <source>
        <dbReference type="EMBL" id="PTQ57137.1"/>
    </source>
</evidence>
<dbReference type="Proteomes" id="UP000244338">
    <property type="component" value="Unassembled WGS sequence"/>
</dbReference>
<evidence type="ECO:0000313" key="2">
    <source>
        <dbReference type="Proteomes" id="UP000244338"/>
    </source>
</evidence>